<keyword evidence="2" id="KW-1185">Reference proteome</keyword>
<dbReference type="InterPro" id="IPR036188">
    <property type="entry name" value="FAD/NAD-bd_sf"/>
</dbReference>
<dbReference type="EMBL" id="AZNH01000040">
    <property type="protein sequence ID" value="KID84586.1"/>
    <property type="molecule type" value="Genomic_DNA"/>
</dbReference>
<dbReference type="Gene3D" id="3.50.50.60">
    <property type="entry name" value="FAD/NAD(P)-binding domain"/>
    <property type="match status" value="1"/>
</dbReference>
<accession>A0A0B4H4A0</accession>
<gene>
    <name evidence="1" type="ORF">MGU_08250</name>
</gene>
<dbReference type="Proteomes" id="UP000031192">
    <property type="component" value="Unassembled WGS sequence"/>
</dbReference>
<reference evidence="1 2" key="1">
    <citation type="journal article" date="2014" name="Proc. Natl. Acad. Sci. U.S.A.">
        <title>Trajectory and genomic determinants of fungal-pathogen speciation and host adaptation.</title>
        <authorList>
            <person name="Hu X."/>
            <person name="Xiao G."/>
            <person name="Zheng P."/>
            <person name="Shang Y."/>
            <person name="Su Y."/>
            <person name="Zhang X."/>
            <person name="Liu X."/>
            <person name="Zhan S."/>
            <person name="St Leger R.J."/>
            <person name="Wang C."/>
        </authorList>
    </citation>
    <scope>NUCLEOTIDE SEQUENCE [LARGE SCALE GENOMIC DNA]</scope>
    <source>
        <strain evidence="1 2">ARSEF 977</strain>
    </source>
</reference>
<comment type="caution">
    <text evidence="1">The sequence shown here is derived from an EMBL/GenBank/DDBJ whole genome shotgun (WGS) entry which is preliminary data.</text>
</comment>
<dbReference type="AlphaFoldDB" id="A0A0B4H4A0"/>
<evidence type="ECO:0000313" key="1">
    <source>
        <dbReference type="EMBL" id="KID84586.1"/>
    </source>
</evidence>
<organism evidence="1 2">
    <name type="scientific">Metarhizium guizhouense (strain ARSEF 977)</name>
    <dbReference type="NCBI Taxonomy" id="1276136"/>
    <lineage>
        <taxon>Eukaryota</taxon>
        <taxon>Fungi</taxon>
        <taxon>Dikarya</taxon>
        <taxon>Ascomycota</taxon>
        <taxon>Pezizomycotina</taxon>
        <taxon>Sordariomycetes</taxon>
        <taxon>Hypocreomycetidae</taxon>
        <taxon>Hypocreales</taxon>
        <taxon>Clavicipitaceae</taxon>
        <taxon>Metarhizium</taxon>
    </lineage>
</organism>
<sequence length="212" mass="23670">MVNDWYRRHPGESMTDIPLIKGGELPEFNLDWEQKFNKLSKYCLSVEHDCGFEVCDGIIGAGAAGLFTVLILDYFNSKSNAVFLYDILESLNKPGGRLYTQRFCGLPQGAHDYCDVGAMRFPENPSVTPSDAIKADQTGFAACLWIKQPLPLDKSKTDKLMHYTSGDAVDELGTQFPARQLPHYLRFSGKDFIGGTNLCRDSSGRDETLKLQ</sequence>
<protein>
    <submittedName>
        <fullName evidence="1">Amine oxidase</fullName>
    </submittedName>
</protein>
<evidence type="ECO:0000313" key="2">
    <source>
        <dbReference type="Proteomes" id="UP000031192"/>
    </source>
</evidence>
<name>A0A0B4H4A0_METGA</name>
<dbReference type="Gene3D" id="3.90.660.10">
    <property type="match status" value="1"/>
</dbReference>
<dbReference type="HOGENOM" id="CLU_1299980_0_0_1"/>
<proteinExistence type="predicted"/>